<dbReference type="RefSeq" id="WP_142892674.1">
    <property type="nucleotide sequence ID" value="NZ_ML660162.1"/>
</dbReference>
<dbReference type="Gene3D" id="3.10.180.10">
    <property type="entry name" value="2,3-Dihydroxybiphenyl 1,2-Dioxygenase, domain 1"/>
    <property type="match status" value="1"/>
</dbReference>
<name>A0A545UFD7_9GAMM</name>
<reference evidence="1 2" key="1">
    <citation type="submission" date="2019-07" db="EMBL/GenBank/DDBJ databases">
        <title>Draft genome for Aliikangiella sp. M105.</title>
        <authorList>
            <person name="Wang G."/>
        </authorList>
    </citation>
    <scope>NUCLEOTIDE SEQUENCE [LARGE SCALE GENOMIC DNA]</scope>
    <source>
        <strain evidence="1 2">M105</strain>
    </source>
</reference>
<proteinExistence type="predicted"/>
<accession>A0A545UFD7</accession>
<evidence type="ECO:0008006" key="3">
    <source>
        <dbReference type="Google" id="ProtNLM"/>
    </source>
</evidence>
<evidence type="ECO:0000313" key="2">
    <source>
        <dbReference type="Proteomes" id="UP000315439"/>
    </source>
</evidence>
<evidence type="ECO:0000313" key="1">
    <source>
        <dbReference type="EMBL" id="TQV88165.1"/>
    </source>
</evidence>
<dbReference type="EMBL" id="VIKS01000004">
    <property type="protein sequence ID" value="TQV88165.1"/>
    <property type="molecule type" value="Genomic_DNA"/>
</dbReference>
<comment type="caution">
    <text evidence="1">The sequence shown here is derived from an EMBL/GenBank/DDBJ whole genome shotgun (WGS) entry which is preliminary data.</text>
</comment>
<organism evidence="1 2">
    <name type="scientific">Aliikangiella coralliicola</name>
    <dbReference type="NCBI Taxonomy" id="2592383"/>
    <lineage>
        <taxon>Bacteria</taxon>
        <taxon>Pseudomonadati</taxon>
        <taxon>Pseudomonadota</taxon>
        <taxon>Gammaproteobacteria</taxon>
        <taxon>Oceanospirillales</taxon>
        <taxon>Pleioneaceae</taxon>
        <taxon>Aliikangiella</taxon>
    </lineage>
</organism>
<dbReference type="SUPFAM" id="SSF54593">
    <property type="entry name" value="Glyoxalase/Bleomycin resistance protein/Dihydroxybiphenyl dioxygenase"/>
    <property type="match status" value="1"/>
</dbReference>
<dbReference type="Proteomes" id="UP000315439">
    <property type="component" value="Unassembled WGS sequence"/>
</dbReference>
<sequence length="119" mass="13640">MKPTFKAGKNIAMKVPSHEYEKTVAFYRDILGFKISDASSPDSFESIAFEFGDKNLWIDKINGISQAETWLEIEADNIEQAKKYFDELGVTRRDEIEPLPKEFNGFWIANPANIIHLVI</sequence>
<keyword evidence="2" id="KW-1185">Reference proteome</keyword>
<protein>
    <recommendedName>
        <fullName evidence="3">VOC domain-containing protein</fullName>
    </recommendedName>
</protein>
<gene>
    <name evidence="1" type="ORF">FLL46_06455</name>
</gene>
<dbReference type="InterPro" id="IPR029068">
    <property type="entry name" value="Glyas_Bleomycin-R_OHBP_Dase"/>
</dbReference>
<dbReference type="OrthoDB" id="2871523at2"/>
<dbReference type="AlphaFoldDB" id="A0A545UFD7"/>